<dbReference type="NCBIfam" id="TIGR02276">
    <property type="entry name" value="beta_rpt_yvtn"/>
    <property type="match status" value="1"/>
</dbReference>
<reference evidence="1" key="1">
    <citation type="submission" date="2020-07" db="EMBL/GenBank/DDBJ databases">
        <title>Huge and variable diversity of episymbiotic CPR bacteria and DPANN archaea in groundwater ecosystems.</title>
        <authorList>
            <person name="He C.Y."/>
            <person name="Keren R."/>
            <person name="Whittaker M."/>
            <person name="Farag I.F."/>
            <person name="Doudna J."/>
            <person name="Cate J.H.D."/>
            <person name="Banfield J.F."/>
        </authorList>
    </citation>
    <scope>NUCLEOTIDE SEQUENCE</scope>
    <source>
        <strain evidence="1">NC_groundwater_672_Ag_B-0.1um_62_36</strain>
    </source>
</reference>
<comment type="caution">
    <text evidence="1">The sequence shown here is derived from an EMBL/GenBank/DDBJ whole genome shotgun (WGS) entry which is preliminary data.</text>
</comment>
<dbReference type="InterPro" id="IPR051200">
    <property type="entry name" value="Host-pathogen_enzymatic-act"/>
</dbReference>
<organism evidence="1 2">
    <name type="scientific">Tectimicrobiota bacterium</name>
    <dbReference type="NCBI Taxonomy" id="2528274"/>
    <lineage>
        <taxon>Bacteria</taxon>
        <taxon>Pseudomonadati</taxon>
        <taxon>Nitrospinota/Tectimicrobiota group</taxon>
        <taxon>Candidatus Tectimicrobiota</taxon>
    </lineage>
</organism>
<sequence length="110" mass="11454">MKKITGIILLLAILLFHNLSLAKNVEDMLPLNQGAFFTQTIQLRQGVGVAPAALAITPDGRKVVVASPGSNTVGIIDLENPQAIATIPVGDEPGALALTPDGRKAVVAHR</sequence>
<proteinExistence type="predicted"/>
<dbReference type="InterPro" id="IPR011048">
    <property type="entry name" value="Haem_d1_sf"/>
</dbReference>
<evidence type="ECO:0000313" key="1">
    <source>
        <dbReference type="EMBL" id="MBI2875922.1"/>
    </source>
</evidence>
<protein>
    <submittedName>
        <fullName evidence="1">Uncharacterized protein</fullName>
    </submittedName>
</protein>
<dbReference type="InterPro" id="IPR015943">
    <property type="entry name" value="WD40/YVTN_repeat-like_dom_sf"/>
</dbReference>
<dbReference type="AlphaFoldDB" id="A0A932FW42"/>
<accession>A0A932FW42</accession>
<name>A0A932FW42_UNCTE</name>
<dbReference type="Gene3D" id="2.130.10.10">
    <property type="entry name" value="YVTN repeat-like/Quinoprotein amine dehydrogenase"/>
    <property type="match status" value="1"/>
</dbReference>
<evidence type="ECO:0000313" key="2">
    <source>
        <dbReference type="Proteomes" id="UP000769766"/>
    </source>
</evidence>
<dbReference type="SUPFAM" id="SSF51004">
    <property type="entry name" value="C-terminal (heme d1) domain of cytochrome cd1-nitrite reductase"/>
    <property type="match status" value="1"/>
</dbReference>
<dbReference type="PANTHER" id="PTHR47197:SF3">
    <property type="entry name" value="DIHYDRO-HEME D1 DEHYDROGENASE"/>
    <property type="match status" value="1"/>
</dbReference>
<dbReference type="PANTHER" id="PTHR47197">
    <property type="entry name" value="PROTEIN NIRF"/>
    <property type="match status" value="1"/>
</dbReference>
<dbReference type="EMBL" id="JACPRF010000106">
    <property type="protein sequence ID" value="MBI2875922.1"/>
    <property type="molecule type" value="Genomic_DNA"/>
</dbReference>
<dbReference type="Proteomes" id="UP000769766">
    <property type="component" value="Unassembled WGS sequence"/>
</dbReference>
<gene>
    <name evidence="1" type="ORF">HYY20_03485</name>
</gene>
<dbReference type="InterPro" id="IPR011964">
    <property type="entry name" value="YVTN_b-propeller_repeat"/>
</dbReference>